<dbReference type="EMBL" id="FMUX01000022">
    <property type="protein sequence ID" value="SCY80582.1"/>
    <property type="molecule type" value="Genomic_DNA"/>
</dbReference>
<dbReference type="Pfam" id="PF04422">
    <property type="entry name" value="FrhB_FdhB_N"/>
    <property type="match status" value="1"/>
</dbReference>
<evidence type="ECO:0000313" key="6">
    <source>
        <dbReference type="EMBL" id="SCY80582.1"/>
    </source>
</evidence>
<sequence length="387" mass="41322">MEIRGGMALLRDVQEKGLCVDCGGCVGLCPYFRSHRGRVAMLFDCNLEQGRCHVHCPKAEVDMDAVSRKVPGGAYTGKPAGRFRRIVKSRAGQKMAGRARYQNGGTVSSLLALAFDTGLIDAAALTDRKGLMPRPRVVTDVAGVLACASSKYMASPTVAAVHEAFSSGFRRIAMVGTPCQVTAVGQMRCDPLGRNDMDPMALTIGLFCTWALDARLLSDLMPAETDTEAITGMDVPPPPSSVFSLHTRNGPVDLPLETVRRAIPDGCRVCPDMTAEFTDLSVGALEKDTAWNVLICRTEAGEALFETAVARGYLETVPMDPDQAAGLLKAASAKKARALAKVREEGALNRKEGPSVFHMAPAVVDDIMNRTSPLPSPSPGRRDESSA</sequence>
<keyword evidence="1" id="KW-0479">Metal-binding</keyword>
<dbReference type="InterPro" id="IPR007525">
    <property type="entry name" value="FrhB_FdhB_C"/>
</dbReference>
<keyword evidence="2" id="KW-0408">Iron</keyword>
<evidence type="ECO:0000313" key="7">
    <source>
        <dbReference type="Proteomes" id="UP000198870"/>
    </source>
</evidence>
<dbReference type="RefSeq" id="WP_092214460.1">
    <property type="nucleotide sequence ID" value="NZ_FMUX01000022.1"/>
</dbReference>
<feature type="region of interest" description="Disordered" evidence="4">
    <location>
        <begin position="368"/>
        <end position="387"/>
    </location>
</feature>
<dbReference type="PANTHER" id="PTHR31332:SF0">
    <property type="entry name" value="7-HYDROXYMETHYL CHLOROPHYLL A REDUCTASE, CHLOROPLASTIC"/>
    <property type="match status" value="1"/>
</dbReference>
<dbReference type="PROSITE" id="PS51379">
    <property type="entry name" value="4FE4S_FER_2"/>
    <property type="match status" value="1"/>
</dbReference>
<dbReference type="InterPro" id="IPR007516">
    <property type="entry name" value="Co_F420_Hydgase/DH_bsu_N"/>
</dbReference>
<dbReference type="InterPro" id="IPR017896">
    <property type="entry name" value="4Fe4S_Fe-S-bd"/>
</dbReference>
<dbReference type="InterPro" id="IPR045220">
    <property type="entry name" value="FRHB/FDHB/HCAR-like"/>
</dbReference>
<feature type="domain" description="4Fe-4S ferredoxin-type" evidence="5">
    <location>
        <begin position="7"/>
        <end position="31"/>
    </location>
</feature>
<evidence type="ECO:0000256" key="2">
    <source>
        <dbReference type="ARBA" id="ARBA00023004"/>
    </source>
</evidence>
<dbReference type="GO" id="GO:0051536">
    <property type="term" value="F:iron-sulfur cluster binding"/>
    <property type="evidence" value="ECO:0007669"/>
    <property type="project" value="UniProtKB-KW"/>
</dbReference>
<dbReference type="InterPro" id="IPR017900">
    <property type="entry name" value="4Fe4S_Fe_S_CS"/>
</dbReference>
<protein>
    <submittedName>
        <fullName evidence="6">Coenzyme F420 hydrogenase subunit beta</fullName>
    </submittedName>
</protein>
<name>A0A1G5IWZ2_9BACT</name>
<organism evidence="6 7">
    <name type="scientific">Desulfoluna spongiiphila</name>
    <dbReference type="NCBI Taxonomy" id="419481"/>
    <lineage>
        <taxon>Bacteria</taxon>
        <taxon>Pseudomonadati</taxon>
        <taxon>Thermodesulfobacteriota</taxon>
        <taxon>Desulfobacteria</taxon>
        <taxon>Desulfobacterales</taxon>
        <taxon>Desulfolunaceae</taxon>
        <taxon>Desulfoluna</taxon>
    </lineage>
</organism>
<evidence type="ECO:0000259" key="5">
    <source>
        <dbReference type="PROSITE" id="PS51379"/>
    </source>
</evidence>
<dbReference type="GO" id="GO:0046872">
    <property type="term" value="F:metal ion binding"/>
    <property type="evidence" value="ECO:0007669"/>
    <property type="project" value="UniProtKB-KW"/>
</dbReference>
<proteinExistence type="predicted"/>
<reference evidence="6 7" key="1">
    <citation type="submission" date="2016-10" db="EMBL/GenBank/DDBJ databases">
        <authorList>
            <person name="de Groot N.N."/>
        </authorList>
    </citation>
    <scope>NUCLEOTIDE SEQUENCE [LARGE SCALE GENOMIC DNA]</scope>
    <source>
        <strain evidence="6 7">AA1</strain>
    </source>
</reference>
<accession>A0A1G5IWZ2</accession>
<dbReference type="OrthoDB" id="3247493at2"/>
<dbReference type="Pfam" id="PF04432">
    <property type="entry name" value="FrhB_FdhB_C"/>
    <property type="match status" value="1"/>
</dbReference>
<keyword evidence="7" id="KW-1185">Reference proteome</keyword>
<dbReference type="Proteomes" id="UP000198870">
    <property type="component" value="Unassembled WGS sequence"/>
</dbReference>
<dbReference type="STRING" id="419481.SAMN05216233_122115"/>
<evidence type="ECO:0000256" key="3">
    <source>
        <dbReference type="ARBA" id="ARBA00023014"/>
    </source>
</evidence>
<dbReference type="PANTHER" id="PTHR31332">
    <property type="entry name" value="7-HYDROXYMETHYL CHLOROPHYLL A REDUCTASE, CHLOROPLASTIC"/>
    <property type="match status" value="1"/>
</dbReference>
<dbReference type="AlphaFoldDB" id="A0A1G5IWZ2"/>
<dbReference type="PROSITE" id="PS00198">
    <property type="entry name" value="4FE4S_FER_1"/>
    <property type="match status" value="1"/>
</dbReference>
<gene>
    <name evidence="6" type="ORF">SAMN05216233_122115</name>
</gene>
<dbReference type="GO" id="GO:0052592">
    <property type="term" value="F:oxidoreductase activity, acting on CH or CH2 groups, with an iron-sulfur protein as acceptor"/>
    <property type="evidence" value="ECO:0007669"/>
    <property type="project" value="TreeGrafter"/>
</dbReference>
<keyword evidence="3" id="KW-0411">Iron-sulfur</keyword>
<evidence type="ECO:0000256" key="1">
    <source>
        <dbReference type="ARBA" id="ARBA00022723"/>
    </source>
</evidence>
<evidence type="ECO:0000256" key="4">
    <source>
        <dbReference type="SAM" id="MobiDB-lite"/>
    </source>
</evidence>